<proteinExistence type="predicted"/>
<dbReference type="SUPFAM" id="SSF50978">
    <property type="entry name" value="WD40 repeat-like"/>
    <property type="match status" value="1"/>
</dbReference>
<dbReference type="Proteomes" id="UP000273405">
    <property type="component" value="Unassembled WGS sequence"/>
</dbReference>
<evidence type="ECO:0000313" key="4">
    <source>
        <dbReference type="EMBL" id="RKH47611.1"/>
    </source>
</evidence>
<dbReference type="InterPro" id="IPR015943">
    <property type="entry name" value="WD40/YVTN_repeat-like_dom_sf"/>
</dbReference>
<dbReference type="PROSITE" id="PS50294">
    <property type="entry name" value="WD_REPEATS_REGION"/>
    <property type="match status" value="2"/>
</dbReference>
<dbReference type="OrthoDB" id="134501at2"/>
<name>A0A3A8NZC2_9BACT</name>
<accession>A0A3A8NZC2</accession>
<dbReference type="InterPro" id="IPR001680">
    <property type="entry name" value="WD40_rpt"/>
</dbReference>
<dbReference type="Pfam" id="PF00400">
    <property type="entry name" value="WD40"/>
    <property type="match status" value="3"/>
</dbReference>
<dbReference type="PROSITE" id="PS50082">
    <property type="entry name" value="WD_REPEATS_2"/>
    <property type="match status" value="2"/>
</dbReference>
<dbReference type="PANTHER" id="PTHR19848">
    <property type="entry name" value="WD40 REPEAT PROTEIN"/>
    <property type="match status" value="1"/>
</dbReference>
<evidence type="ECO:0000256" key="1">
    <source>
        <dbReference type="ARBA" id="ARBA00022574"/>
    </source>
</evidence>
<reference evidence="5" key="1">
    <citation type="submission" date="2018-09" db="EMBL/GenBank/DDBJ databases">
        <authorList>
            <person name="Livingstone P.G."/>
            <person name="Whitworth D.E."/>
        </authorList>
    </citation>
    <scope>NUCLEOTIDE SEQUENCE [LARGE SCALE GENOMIC DNA]</scope>
    <source>
        <strain evidence="5">CA040B</strain>
    </source>
</reference>
<comment type="caution">
    <text evidence="4">The sequence shown here is derived from an EMBL/GenBank/DDBJ whole genome shotgun (WGS) entry which is preliminary data.</text>
</comment>
<dbReference type="PANTHER" id="PTHR19848:SF8">
    <property type="entry name" value="F-BOX AND WD REPEAT DOMAIN CONTAINING 7"/>
    <property type="match status" value="1"/>
</dbReference>
<dbReference type="Gene3D" id="2.130.10.10">
    <property type="entry name" value="YVTN repeat-like/Quinoprotein amine dehydrogenase"/>
    <property type="match status" value="2"/>
</dbReference>
<sequence>MLWPDGRHVAANGRGRIFLWDLATGECSQVLKSTAICRDGEPTFRLASEPVLGRVLEAHKIREFALWDSTDWRCVQTFRGHGEPVQTAAFVNDERILSISSDSTAKLWDAWTGEQLRTLDTLPLYALSEFQAGGLVAVGGGQGSVIVLDGPTLDVRASFHLPMASARHEPLSDERKRQVGSTWNGARNHIQALAWHPDGEHLLCGSWDFVARMFHRDTGRVVREWHGHAHWVCAVAVEPSRGLLCTGSSDGTVRVWSLHSPECLAVHDVGHADIEGLLLHDGAIYVTCRSELVVIPLPA</sequence>
<evidence type="ECO:0000256" key="3">
    <source>
        <dbReference type="PROSITE-ProRule" id="PRU00221"/>
    </source>
</evidence>
<feature type="repeat" description="WD" evidence="3">
    <location>
        <begin position="78"/>
        <end position="118"/>
    </location>
</feature>
<dbReference type="AlphaFoldDB" id="A0A3A8NZC2"/>
<protein>
    <submittedName>
        <fullName evidence="4">Transcriptional regulator</fullName>
    </submittedName>
</protein>
<evidence type="ECO:0000313" key="5">
    <source>
        <dbReference type="Proteomes" id="UP000273405"/>
    </source>
</evidence>
<feature type="repeat" description="WD" evidence="3">
    <location>
        <begin position="225"/>
        <end position="266"/>
    </location>
</feature>
<dbReference type="EMBL" id="RAWG01000008">
    <property type="protein sequence ID" value="RKH47611.1"/>
    <property type="molecule type" value="Genomic_DNA"/>
</dbReference>
<evidence type="ECO:0000256" key="2">
    <source>
        <dbReference type="ARBA" id="ARBA00022737"/>
    </source>
</evidence>
<dbReference type="SMART" id="SM00320">
    <property type="entry name" value="WD40"/>
    <property type="match status" value="4"/>
</dbReference>
<organism evidence="4 5">
    <name type="scientific">Corallococcus sicarius</name>
    <dbReference type="NCBI Taxonomy" id="2316726"/>
    <lineage>
        <taxon>Bacteria</taxon>
        <taxon>Pseudomonadati</taxon>
        <taxon>Myxococcota</taxon>
        <taxon>Myxococcia</taxon>
        <taxon>Myxococcales</taxon>
        <taxon>Cystobacterineae</taxon>
        <taxon>Myxococcaceae</taxon>
        <taxon>Corallococcus</taxon>
    </lineage>
</organism>
<keyword evidence="1 3" id="KW-0853">WD repeat</keyword>
<gene>
    <name evidence="4" type="ORF">D7X12_02425</name>
</gene>
<keyword evidence="5" id="KW-1185">Reference proteome</keyword>
<keyword evidence="2" id="KW-0677">Repeat</keyword>
<dbReference type="InterPro" id="IPR036322">
    <property type="entry name" value="WD40_repeat_dom_sf"/>
</dbReference>